<keyword evidence="2" id="KW-0479">Metal-binding</keyword>
<comment type="caution">
    <text evidence="5">The sequence shown here is derived from an EMBL/GenBank/DDBJ whole genome shotgun (WGS) entry which is preliminary data.</text>
</comment>
<proteinExistence type="predicted"/>
<evidence type="ECO:0000313" key="5">
    <source>
        <dbReference type="EMBL" id="MCZ0857165.1"/>
    </source>
</evidence>
<evidence type="ECO:0000259" key="4">
    <source>
        <dbReference type="Pfam" id="PF13359"/>
    </source>
</evidence>
<sequence>MGDRGCAGPGVITPRRRPPGRPLPKADKDWNRPISTTRCKTERTIANLKTWRALHTDYRRPINIFEETLTAILGITFTYTL</sequence>
<feature type="domain" description="DDE Tnp4" evidence="4">
    <location>
        <begin position="1"/>
        <end position="74"/>
    </location>
</feature>
<gene>
    <name evidence="5" type="ORF">OHJ16_03785</name>
</gene>
<dbReference type="EMBL" id="JAPTMY010000005">
    <property type="protein sequence ID" value="MCZ0857165.1"/>
    <property type="molecule type" value="Genomic_DNA"/>
</dbReference>
<protein>
    <recommendedName>
        <fullName evidence="4">DDE Tnp4 domain-containing protein</fullName>
    </recommendedName>
</protein>
<dbReference type="Pfam" id="PF13359">
    <property type="entry name" value="DDE_Tnp_4"/>
    <property type="match status" value="1"/>
</dbReference>
<evidence type="ECO:0000256" key="3">
    <source>
        <dbReference type="SAM" id="MobiDB-lite"/>
    </source>
</evidence>
<accession>A0ABT4I625</accession>
<dbReference type="RefSeq" id="WP_268916810.1">
    <property type="nucleotide sequence ID" value="NZ_JAPTMY010000005.1"/>
</dbReference>
<evidence type="ECO:0000256" key="1">
    <source>
        <dbReference type="ARBA" id="ARBA00001968"/>
    </source>
</evidence>
<organism evidence="5 6">
    <name type="scientific">Actinomyces israelii</name>
    <dbReference type="NCBI Taxonomy" id="1659"/>
    <lineage>
        <taxon>Bacteria</taxon>
        <taxon>Bacillati</taxon>
        <taxon>Actinomycetota</taxon>
        <taxon>Actinomycetes</taxon>
        <taxon>Actinomycetales</taxon>
        <taxon>Actinomycetaceae</taxon>
        <taxon>Actinomyces</taxon>
    </lineage>
</organism>
<dbReference type="Proteomes" id="UP001072034">
    <property type="component" value="Unassembled WGS sequence"/>
</dbReference>
<keyword evidence="6" id="KW-1185">Reference proteome</keyword>
<feature type="region of interest" description="Disordered" evidence="3">
    <location>
        <begin position="1"/>
        <end position="34"/>
    </location>
</feature>
<comment type="cofactor">
    <cofactor evidence="1">
        <name>a divalent metal cation</name>
        <dbReference type="ChEBI" id="CHEBI:60240"/>
    </cofactor>
</comment>
<evidence type="ECO:0000313" key="6">
    <source>
        <dbReference type="Proteomes" id="UP001072034"/>
    </source>
</evidence>
<reference evidence="5" key="1">
    <citation type="submission" date="2022-10" db="EMBL/GenBank/DDBJ databases">
        <title>Genome sequence of Actinomyces israelii ATCC 10048.</title>
        <authorList>
            <person name="Watt R.M."/>
            <person name="Tong W.M."/>
        </authorList>
    </citation>
    <scope>NUCLEOTIDE SEQUENCE</scope>
    <source>
        <strain evidence="5">ATCC 10048</strain>
    </source>
</reference>
<name>A0ABT4I625_9ACTO</name>
<evidence type="ECO:0000256" key="2">
    <source>
        <dbReference type="ARBA" id="ARBA00022723"/>
    </source>
</evidence>
<dbReference type="InterPro" id="IPR027806">
    <property type="entry name" value="HARBI1_dom"/>
</dbReference>